<name>A0ABD1B2D0_CARAN</name>
<reference evidence="1 2" key="1">
    <citation type="submission" date="2024-04" db="EMBL/GenBank/DDBJ databases">
        <title>Genome assembly C_amara_ONT_v2.</title>
        <authorList>
            <person name="Yant L."/>
            <person name="Moore C."/>
            <person name="Slenker M."/>
        </authorList>
    </citation>
    <scope>NUCLEOTIDE SEQUENCE [LARGE SCALE GENOMIC DNA]</scope>
    <source>
        <tissue evidence="1">Leaf</tissue>
    </source>
</reference>
<keyword evidence="2" id="KW-1185">Reference proteome</keyword>
<proteinExistence type="predicted"/>
<comment type="caution">
    <text evidence="1">The sequence shown here is derived from an EMBL/GenBank/DDBJ whole genome shotgun (WGS) entry which is preliminary data.</text>
</comment>
<dbReference type="AlphaFoldDB" id="A0ABD1B2D0"/>
<sequence length="98" mass="10799">MKLRRILNSISSLATEKLISSSSSSSYFSRLQSRQIFTSSSQRNAASKLSEALPGNHIKWSSLGSVRNSRFASGFTPLQPKLFDSIMDLESAKTKSPE</sequence>
<protein>
    <submittedName>
        <fullName evidence="1">Uncharacterized protein</fullName>
    </submittedName>
</protein>
<gene>
    <name evidence="1" type="ORF">V5N11_020485</name>
</gene>
<accession>A0ABD1B2D0</accession>
<evidence type="ECO:0000313" key="1">
    <source>
        <dbReference type="EMBL" id="KAL1209919.1"/>
    </source>
</evidence>
<dbReference type="EMBL" id="JBANAX010000402">
    <property type="protein sequence ID" value="KAL1209919.1"/>
    <property type="molecule type" value="Genomic_DNA"/>
</dbReference>
<dbReference type="Proteomes" id="UP001558713">
    <property type="component" value="Unassembled WGS sequence"/>
</dbReference>
<evidence type="ECO:0000313" key="2">
    <source>
        <dbReference type="Proteomes" id="UP001558713"/>
    </source>
</evidence>
<organism evidence="1 2">
    <name type="scientific">Cardamine amara subsp. amara</name>
    <dbReference type="NCBI Taxonomy" id="228776"/>
    <lineage>
        <taxon>Eukaryota</taxon>
        <taxon>Viridiplantae</taxon>
        <taxon>Streptophyta</taxon>
        <taxon>Embryophyta</taxon>
        <taxon>Tracheophyta</taxon>
        <taxon>Spermatophyta</taxon>
        <taxon>Magnoliopsida</taxon>
        <taxon>eudicotyledons</taxon>
        <taxon>Gunneridae</taxon>
        <taxon>Pentapetalae</taxon>
        <taxon>rosids</taxon>
        <taxon>malvids</taxon>
        <taxon>Brassicales</taxon>
        <taxon>Brassicaceae</taxon>
        <taxon>Cardamineae</taxon>
        <taxon>Cardamine</taxon>
    </lineage>
</organism>